<reference evidence="2 3" key="1">
    <citation type="submission" date="2013-09" db="EMBL/GenBank/DDBJ databases">
        <title>Corchorus capsularis genome sequencing.</title>
        <authorList>
            <person name="Alam M."/>
            <person name="Haque M.S."/>
            <person name="Islam M.S."/>
            <person name="Emdad E.M."/>
            <person name="Islam M.M."/>
            <person name="Ahmed B."/>
            <person name="Halim A."/>
            <person name="Hossen Q.M.M."/>
            <person name="Hossain M.Z."/>
            <person name="Ahmed R."/>
            <person name="Khan M.M."/>
            <person name="Islam R."/>
            <person name="Rashid M.M."/>
            <person name="Khan S.A."/>
            <person name="Rahman M.S."/>
            <person name="Alam M."/>
        </authorList>
    </citation>
    <scope>NUCLEOTIDE SEQUENCE [LARGE SCALE GENOMIC DNA]</scope>
    <source>
        <strain evidence="3">cv. CVL-1</strain>
        <tissue evidence="2">Whole seedling</tissue>
    </source>
</reference>
<evidence type="ECO:0000313" key="3">
    <source>
        <dbReference type="Proteomes" id="UP000188268"/>
    </source>
</evidence>
<organism evidence="2 3">
    <name type="scientific">Corchorus capsularis</name>
    <name type="common">Jute</name>
    <dbReference type="NCBI Taxonomy" id="210143"/>
    <lineage>
        <taxon>Eukaryota</taxon>
        <taxon>Viridiplantae</taxon>
        <taxon>Streptophyta</taxon>
        <taxon>Embryophyta</taxon>
        <taxon>Tracheophyta</taxon>
        <taxon>Spermatophyta</taxon>
        <taxon>Magnoliopsida</taxon>
        <taxon>eudicotyledons</taxon>
        <taxon>Gunneridae</taxon>
        <taxon>Pentapetalae</taxon>
        <taxon>rosids</taxon>
        <taxon>malvids</taxon>
        <taxon>Malvales</taxon>
        <taxon>Malvaceae</taxon>
        <taxon>Grewioideae</taxon>
        <taxon>Apeibeae</taxon>
        <taxon>Corchorus</taxon>
    </lineage>
</organism>
<proteinExistence type="predicted"/>
<keyword evidence="3" id="KW-1185">Reference proteome</keyword>
<gene>
    <name evidence="2" type="ORF">CCACVL1_15149</name>
</gene>
<name>A0A1R3I3Q9_COCAP</name>
<evidence type="ECO:0000313" key="2">
    <source>
        <dbReference type="EMBL" id="OMO77227.1"/>
    </source>
</evidence>
<feature type="region of interest" description="Disordered" evidence="1">
    <location>
        <begin position="1"/>
        <end position="57"/>
    </location>
</feature>
<dbReference type="Proteomes" id="UP000188268">
    <property type="component" value="Unassembled WGS sequence"/>
</dbReference>
<protein>
    <submittedName>
        <fullName evidence="2">Uncharacterized protein</fullName>
    </submittedName>
</protein>
<dbReference type="AlphaFoldDB" id="A0A1R3I3Q9"/>
<evidence type="ECO:0000256" key="1">
    <source>
        <dbReference type="SAM" id="MobiDB-lite"/>
    </source>
</evidence>
<accession>A0A1R3I3Q9</accession>
<sequence>MTYTVWEGKPVDEKKDVANGTQNSLEAGSDLVKEPSLTDNSNGDLKLSENGSAKPTVVPEKRVLSNGIANGC</sequence>
<feature type="compositionally biased region" description="Polar residues" evidence="1">
    <location>
        <begin position="37"/>
        <end position="53"/>
    </location>
</feature>
<dbReference type="Gramene" id="OMO77227">
    <property type="protein sequence ID" value="OMO77227"/>
    <property type="gene ID" value="CCACVL1_15149"/>
</dbReference>
<dbReference type="EMBL" id="AWWV01010776">
    <property type="protein sequence ID" value="OMO77227.1"/>
    <property type="molecule type" value="Genomic_DNA"/>
</dbReference>
<comment type="caution">
    <text evidence="2">The sequence shown here is derived from an EMBL/GenBank/DDBJ whole genome shotgun (WGS) entry which is preliminary data.</text>
</comment>